<feature type="chain" id="PRO_5016076992" evidence="1">
    <location>
        <begin position="24"/>
        <end position="787"/>
    </location>
</feature>
<keyword evidence="4" id="KW-1185">Reference proteome</keyword>
<protein>
    <submittedName>
        <fullName evidence="3">Putative secreted protein (Por secretion system target)</fullName>
    </submittedName>
</protein>
<dbReference type="EMBL" id="QKZK01000012">
    <property type="protein sequence ID" value="PZX16764.1"/>
    <property type="molecule type" value="Genomic_DNA"/>
</dbReference>
<feature type="signal peptide" evidence="1">
    <location>
        <begin position="1"/>
        <end position="23"/>
    </location>
</feature>
<dbReference type="Pfam" id="PF21544">
    <property type="entry name" value="PorZ_N_b_propeller"/>
    <property type="match status" value="1"/>
</dbReference>
<dbReference type="Proteomes" id="UP000249239">
    <property type="component" value="Unassembled WGS sequence"/>
</dbReference>
<evidence type="ECO:0000259" key="2">
    <source>
        <dbReference type="Pfam" id="PF21544"/>
    </source>
</evidence>
<dbReference type="InterPro" id="IPR026444">
    <property type="entry name" value="Secre_tail"/>
</dbReference>
<keyword evidence="1" id="KW-0732">Signal</keyword>
<sequence>MMLRFVFCVVLLMIMDSSYSQLASGQWRDHLSYRECALVDNDGKSVVGVSRNGFFRHYPEKNHIEKYSKVNYLSGTGITAFKFLKDDHMVVGYLDGGIDIIEGDNTYSILDLKEKNMSGSKQINGFYAYEGRLYCCTAFGIMVVDVNKREIADVYYLGVDGESLSVTGMTVLNGFFYVSTLKGVYRAAIDNGRLWYYDAWEQVYSGKIISVASIGGRLIFVHETSATQMDLFVSGDDGWMLLSNLTGFQSLRSGSDWALVTTSSSVYSINDQFELILEKNDIRLEGDVVVNPSFTDAVWSSDKSTLWVADRAYGLLMRQGEETDQTVVADGPLTNGCHELKFAGNRLVVAPGARTTLWNNGNLAAQMYFYDGTWQNLSSTTDELLTGKRDVLGIAVDPNDANRVFFSSWGNGVFEVNDRVVTENYYVENSALQTISGMYGYARVGGMVFDKTGNLFMTNSEKSEGVVVKSSDGKWYRYDYERLLSQHTMGQMVVDENSNIWILVVISLNQGRGIYVFNTNGTVDDDSDDIYRSPYDPAGDSRHVGKIRIWDKNYEEVTSNVYCLTRDLSGYLWLGTDKGVLVNYSPEKVFKEAYPVFRYVEIPREDDPLYVDYLLESEKVTAITVDGANRKWIGTEASGVYLVSADGTRTIEHFTVDNSPLLSNEIMSIAIHPQTGEVFIGTGIGIVSFKGTATEGQSSMSEVRVYPNPVQPQYKGIITLSGMVKNSNVKIVDPSGNLVFETTSLGGQAVWNGNNMWGKRVQSGVYVVLVTSSDGSLVATGKILIVN</sequence>
<evidence type="ECO:0000313" key="3">
    <source>
        <dbReference type="EMBL" id="PZX16764.1"/>
    </source>
</evidence>
<evidence type="ECO:0000313" key="4">
    <source>
        <dbReference type="Proteomes" id="UP000249239"/>
    </source>
</evidence>
<proteinExistence type="predicted"/>
<gene>
    <name evidence="3" type="ORF">LX69_01834</name>
</gene>
<feature type="domain" description="PorZ N-terminal beta-propeller" evidence="2">
    <location>
        <begin position="49"/>
        <end position="190"/>
    </location>
</feature>
<dbReference type="SUPFAM" id="SSF101908">
    <property type="entry name" value="Putative isomerase YbhE"/>
    <property type="match status" value="1"/>
</dbReference>
<dbReference type="InterPro" id="IPR015943">
    <property type="entry name" value="WD40/YVTN_repeat-like_dom_sf"/>
</dbReference>
<dbReference type="AlphaFoldDB" id="A0A2W7NJ78"/>
<name>A0A2W7NJ78_9BACT</name>
<evidence type="ECO:0000256" key="1">
    <source>
        <dbReference type="SAM" id="SignalP"/>
    </source>
</evidence>
<dbReference type="InterPro" id="IPR048954">
    <property type="entry name" value="PorZ_N"/>
</dbReference>
<dbReference type="NCBIfam" id="TIGR04183">
    <property type="entry name" value="Por_Secre_tail"/>
    <property type="match status" value="1"/>
</dbReference>
<dbReference type="SUPFAM" id="SSF63829">
    <property type="entry name" value="Calcium-dependent phosphotriesterase"/>
    <property type="match status" value="2"/>
</dbReference>
<organism evidence="3 4">
    <name type="scientific">Breznakibacter xylanolyticus</name>
    <dbReference type="NCBI Taxonomy" id="990"/>
    <lineage>
        <taxon>Bacteria</taxon>
        <taxon>Pseudomonadati</taxon>
        <taxon>Bacteroidota</taxon>
        <taxon>Bacteroidia</taxon>
        <taxon>Marinilabiliales</taxon>
        <taxon>Marinilabiliaceae</taxon>
        <taxon>Breznakibacter</taxon>
    </lineage>
</organism>
<accession>A0A2W7NJ78</accession>
<reference evidence="3 4" key="1">
    <citation type="submission" date="2018-06" db="EMBL/GenBank/DDBJ databases">
        <title>Genomic Encyclopedia of Archaeal and Bacterial Type Strains, Phase II (KMG-II): from individual species to whole genera.</title>
        <authorList>
            <person name="Goeker M."/>
        </authorList>
    </citation>
    <scope>NUCLEOTIDE SEQUENCE [LARGE SCALE GENOMIC DNA]</scope>
    <source>
        <strain evidence="3 4">DSM 6779</strain>
    </source>
</reference>
<dbReference type="Gene3D" id="2.130.10.10">
    <property type="entry name" value="YVTN repeat-like/Quinoprotein amine dehydrogenase"/>
    <property type="match status" value="2"/>
</dbReference>
<comment type="caution">
    <text evidence="3">The sequence shown here is derived from an EMBL/GenBank/DDBJ whole genome shotgun (WGS) entry which is preliminary data.</text>
</comment>